<proteinExistence type="predicted"/>
<evidence type="ECO:0000256" key="1">
    <source>
        <dbReference type="SAM" id="MobiDB-lite"/>
    </source>
</evidence>
<name>A0A813BAQ4_9DINO</name>
<comment type="caution">
    <text evidence="2">The sequence shown here is derived from an EMBL/GenBank/DDBJ whole genome shotgun (WGS) entry which is preliminary data.</text>
</comment>
<dbReference type="AlphaFoldDB" id="A0A813BAQ4"/>
<organism evidence="2 3">
    <name type="scientific">Symbiodinium necroappetens</name>
    <dbReference type="NCBI Taxonomy" id="1628268"/>
    <lineage>
        <taxon>Eukaryota</taxon>
        <taxon>Sar</taxon>
        <taxon>Alveolata</taxon>
        <taxon>Dinophyceae</taxon>
        <taxon>Suessiales</taxon>
        <taxon>Symbiodiniaceae</taxon>
        <taxon>Symbiodinium</taxon>
    </lineage>
</organism>
<gene>
    <name evidence="2" type="ORF">SNEC2469_LOCUS29945</name>
</gene>
<feature type="region of interest" description="Disordered" evidence="1">
    <location>
        <begin position="39"/>
        <end position="80"/>
    </location>
</feature>
<evidence type="ECO:0000313" key="2">
    <source>
        <dbReference type="EMBL" id="CAE7895304.1"/>
    </source>
</evidence>
<protein>
    <submittedName>
        <fullName evidence="2">Uncharacterized protein</fullName>
    </submittedName>
</protein>
<feature type="compositionally biased region" description="Low complexity" evidence="1">
    <location>
        <begin position="69"/>
        <end position="80"/>
    </location>
</feature>
<evidence type="ECO:0000313" key="3">
    <source>
        <dbReference type="Proteomes" id="UP000601435"/>
    </source>
</evidence>
<dbReference type="Proteomes" id="UP000601435">
    <property type="component" value="Unassembled WGS sequence"/>
</dbReference>
<keyword evidence="3" id="KW-1185">Reference proteome</keyword>
<dbReference type="EMBL" id="CAJNJA010068585">
    <property type="protein sequence ID" value="CAE7895304.1"/>
    <property type="molecule type" value="Genomic_DNA"/>
</dbReference>
<reference evidence="2" key="1">
    <citation type="submission" date="2021-02" db="EMBL/GenBank/DDBJ databases">
        <authorList>
            <person name="Dougan E. K."/>
            <person name="Rhodes N."/>
            <person name="Thang M."/>
            <person name="Chan C."/>
        </authorList>
    </citation>
    <scope>NUCLEOTIDE SEQUENCE</scope>
</reference>
<dbReference type="OrthoDB" id="10401702at2759"/>
<accession>A0A813BAQ4</accession>
<sequence>MSLACRRIATTRKSSRHSEGSLVSFIRMWRRAARPVSSVWSGLHGSSPARRGGRSGEREAAAKLCRWKSTSSRTRISRST</sequence>